<evidence type="ECO:0000256" key="1">
    <source>
        <dbReference type="ARBA" id="ARBA00006484"/>
    </source>
</evidence>
<dbReference type="Proteomes" id="UP000245639">
    <property type="component" value="Unassembled WGS sequence"/>
</dbReference>
<organism evidence="3 4">
    <name type="scientific">Actinomycetospora cinnamomea</name>
    <dbReference type="NCBI Taxonomy" id="663609"/>
    <lineage>
        <taxon>Bacteria</taxon>
        <taxon>Bacillati</taxon>
        <taxon>Actinomycetota</taxon>
        <taxon>Actinomycetes</taxon>
        <taxon>Pseudonocardiales</taxon>
        <taxon>Pseudonocardiaceae</taxon>
        <taxon>Actinomycetospora</taxon>
    </lineage>
</organism>
<dbReference type="Gene3D" id="3.40.50.720">
    <property type="entry name" value="NAD(P)-binding Rossmann-like Domain"/>
    <property type="match status" value="1"/>
</dbReference>
<evidence type="ECO:0000256" key="2">
    <source>
        <dbReference type="ARBA" id="ARBA00023002"/>
    </source>
</evidence>
<keyword evidence="4" id="KW-1185">Reference proteome</keyword>
<name>A0A2U1FFT7_9PSEU</name>
<dbReference type="PRINTS" id="PR00081">
    <property type="entry name" value="GDHRDH"/>
</dbReference>
<keyword evidence="2" id="KW-0560">Oxidoreductase</keyword>
<dbReference type="PANTHER" id="PTHR24321">
    <property type="entry name" value="DEHYDROGENASES, SHORT CHAIN"/>
    <property type="match status" value="1"/>
</dbReference>
<accession>A0A2U1FFT7</accession>
<dbReference type="RefSeq" id="WP_116708040.1">
    <property type="nucleotide sequence ID" value="NZ_QEKW01000004.1"/>
</dbReference>
<reference evidence="3 4" key="1">
    <citation type="submission" date="2018-04" db="EMBL/GenBank/DDBJ databases">
        <title>Genomic Encyclopedia of Type Strains, Phase IV (KMG-IV): sequencing the most valuable type-strain genomes for metagenomic binning, comparative biology and taxonomic classification.</title>
        <authorList>
            <person name="Goeker M."/>
        </authorList>
    </citation>
    <scope>NUCLEOTIDE SEQUENCE [LARGE SCALE GENOMIC DNA]</scope>
    <source>
        <strain evidence="3 4">DSM 45771</strain>
    </source>
</reference>
<dbReference type="PRINTS" id="PR00080">
    <property type="entry name" value="SDRFAMILY"/>
</dbReference>
<dbReference type="InterPro" id="IPR002347">
    <property type="entry name" value="SDR_fam"/>
</dbReference>
<comment type="caution">
    <text evidence="3">The sequence shown here is derived from an EMBL/GenBank/DDBJ whole genome shotgun (WGS) entry which is preliminary data.</text>
</comment>
<protein>
    <submittedName>
        <fullName evidence="3">3alpha(Or 20beta)-hydroxysteroid dehydrogenase</fullName>
    </submittedName>
</protein>
<dbReference type="SUPFAM" id="SSF51735">
    <property type="entry name" value="NAD(P)-binding Rossmann-fold domains"/>
    <property type="match status" value="1"/>
</dbReference>
<dbReference type="Pfam" id="PF13561">
    <property type="entry name" value="adh_short_C2"/>
    <property type="match status" value="1"/>
</dbReference>
<dbReference type="InterPro" id="IPR036291">
    <property type="entry name" value="NAD(P)-bd_dom_sf"/>
</dbReference>
<dbReference type="FunFam" id="3.40.50.720:FF:000084">
    <property type="entry name" value="Short-chain dehydrogenase reductase"/>
    <property type="match status" value="1"/>
</dbReference>
<dbReference type="AlphaFoldDB" id="A0A2U1FFT7"/>
<evidence type="ECO:0000313" key="3">
    <source>
        <dbReference type="EMBL" id="PVZ11032.1"/>
    </source>
</evidence>
<sequence>MGRFDGQTVFVTGATGGMGRSHAQTFHREGAAVVVAARDEAAGIALAEQLGERALAVPLDVTDEQQWAAAVTAAEQQFGPISILIANAGIQHPPTLIENADRSLWDTVTAVNVTGTALGIRAVAPSMRRGGGGVIVTVASTMAHGGTAAFGPYVASKWAVRGLTRTAALELGRDGIRVVSLTPGVVATPLITEPLAEGVPAIAEVFDPEPFAVPRKGEPHEISRALLFLTSPDTAFITGSELVIDGGLLLGPALPA</sequence>
<dbReference type="GO" id="GO:0016491">
    <property type="term" value="F:oxidoreductase activity"/>
    <property type="evidence" value="ECO:0007669"/>
    <property type="project" value="UniProtKB-KW"/>
</dbReference>
<dbReference type="InterPro" id="IPR020904">
    <property type="entry name" value="Sc_DH/Rdtase_CS"/>
</dbReference>
<comment type="similarity">
    <text evidence="1">Belongs to the short-chain dehydrogenases/reductases (SDR) family.</text>
</comment>
<dbReference type="EMBL" id="QEKW01000004">
    <property type="protein sequence ID" value="PVZ11032.1"/>
    <property type="molecule type" value="Genomic_DNA"/>
</dbReference>
<proteinExistence type="inferred from homology"/>
<gene>
    <name evidence="3" type="ORF">C8D89_104246</name>
</gene>
<evidence type="ECO:0000313" key="4">
    <source>
        <dbReference type="Proteomes" id="UP000245639"/>
    </source>
</evidence>
<dbReference type="OrthoDB" id="3542748at2"/>
<dbReference type="PROSITE" id="PS00061">
    <property type="entry name" value="ADH_SHORT"/>
    <property type="match status" value="1"/>
</dbReference>
<dbReference type="PANTHER" id="PTHR24321:SF8">
    <property type="entry name" value="ESTRADIOL 17-BETA-DEHYDROGENASE 8-RELATED"/>
    <property type="match status" value="1"/>
</dbReference>